<dbReference type="Gene3D" id="3.40.630.30">
    <property type="match status" value="1"/>
</dbReference>
<keyword evidence="5" id="KW-1185">Reference proteome</keyword>
<dbReference type="PANTHER" id="PTHR43626:SF4">
    <property type="entry name" value="GCN5-RELATED N-ACETYLTRANSFERASE 2, CHLOROPLASTIC"/>
    <property type="match status" value="1"/>
</dbReference>
<name>A0A5Q2N1G4_9FIRM</name>
<keyword evidence="1 4" id="KW-0808">Transferase</keyword>
<dbReference type="SUPFAM" id="SSF55729">
    <property type="entry name" value="Acyl-CoA N-acyltransferases (Nat)"/>
    <property type="match status" value="1"/>
</dbReference>
<reference evidence="5" key="1">
    <citation type="submission" date="2019-11" db="EMBL/GenBank/DDBJ databases">
        <title>Genome sequence of Heliorestis convoluta strain HH, an alkaliphilic and minimalistic phototrophic bacterium from a soda lake in Egypt.</title>
        <authorList>
            <person name="Dewey E.D."/>
            <person name="Stokes L.M."/>
            <person name="Burchell B.M."/>
            <person name="Shaffer K.N."/>
            <person name="Huntington A.M."/>
            <person name="Baker J.M."/>
            <person name="Nadendla S."/>
            <person name="Giglio M.G."/>
            <person name="Touchman J.W."/>
            <person name="Blankenship R.E."/>
            <person name="Madigan M.T."/>
            <person name="Sattley W.M."/>
        </authorList>
    </citation>
    <scope>NUCLEOTIDE SEQUENCE [LARGE SCALE GENOMIC DNA]</scope>
    <source>
        <strain evidence="5">HH</strain>
    </source>
</reference>
<dbReference type="Pfam" id="PF00583">
    <property type="entry name" value="Acetyltransf_1"/>
    <property type="match status" value="1"/>
</dbReference>
<protein>
    <submittedName>
        <fullName evidence="4">N-acetyltransferase</fullName>
        <ecNumber evidence="4">2.3.1.-</ecNumber>
    </submittedName>
</protein>
<feature type="domain" description="N-acetyltransferase" evidence="3">
    <location>
        <begin position="41"/>
        <end position="116"/>
    </location>
</feature>
<evidence type="ECO:0000313" key="5">
    <source>
        <dbReference type="Proteomes" id="UP000366051"/>
    </source>
</evidence>
<gene>
    <name evidence="4" type="ORF">FTV88_0980</name>
</gene>
<dbReference type="GO" id="GO:0008080">
    <property type="term" value="F:N-acetyltransferase activity"/>
    <property type="evidence" value="ECO:0007669"/>
    <property type="project" value="InterPro"/>
</dbReference>
<proteinExistence type="predicted"/>
<dbReference type="RefSeq" id="WP_153724576.1">
    <property type="nucleotide sequence ID" value="NZ_CP045875.1"/>
</dbReference>
<evidence type="ECO:0000256" key="2">
    <source>
        <dbReference type="ARBA" id="ARBA00023315"/>
    </source>
</evidence>
<dbReference type="KEGG" id="hcv:FTV88_0980"/>
<dbReference type="OrthoDB" id="9793138at2"/>
<dbReference type="Proteomes" id="UP000366051">
    <property type="component" value="Chromosome"/>
</dbReference>
<sequence>MLLRKAKMTDVEAIHSLISYYAGEGLMLARPRSRLYEGLRDIMVVEEEGKIIGTASLHILWEDLAEIRALAIVKDAQKKGVGRALVEALLDEAKSLKIPRVFALTYQEGFFARCGFYKVTKDELPQKVWKECIECPKFPNCDEIAMLYHVTCVADEEESE</sequence>
<evidence type="ECO:0000256" key="1">
    <source>
        <dbReference type="ARBA" id="ARBA00022679"/>
    </source>
</evidence>
<organism evidence="4 5">
    <name type="scientific">Heliorestis convoluta</name>
    <dbReference type="NCBI Taxonomy" id="356322"/>
    <lineage>
        <taxon>Bacteria</taxon>
        <taxon>Bacillati</taxon>
        <taxon>Bacillota</taxon>
        <taxon>Clostridia</taxon>
        <taxon>Eubacteriales</taxon>
        <taxon>Heliobacteriaceae</taxon>
        <taxon>Heliorestis</taxon>
    </lineage>
</organism>
<evidence type="ECO:0000259" key="3">
    <source>
        <dbReference type="Pfam" id="PF00583"/>
    </source>
</evidence>
<dbReference type="InterPro" id="IPR000182">
    <property type="entry name" value="GNAT_dom"/>
</dbReference>
<dbReference type="AlphaFoldDB" id="A0A5Q2N1G4"/>
<accession>A0A5Q2N1G4</accession>
<dbReference type="NCBIfam" id="NF005840">
    <property type="entry name" value="PRK07757.1"/>
    <property type="match status" value="1"/>
</dbReference>
<dbReference type="InterPro" id="IPR045039">
    <property type="entry name" value="NSI-like"/>
</dbReference>
<dbReference type="GO" id="GO:0005737">
    <property type="term" value="C:cytoplasm"/>
    <property type="evidence" value="ECO:0007669"/>
    <property type="project" value="TreeGrafter"/>
</dbReference>
<dbReference type="CDD" id="cd04301">
    <property type="entry name" value="NAT_SF"/>
    <property type="match status" value="1"/>
</dbReference>
<dbReference type="EC" id="2.3.1.-" evidence="4"/>
<evidence type="ECO:0000313" key="4">
    <source>
        <dbReference type="EMBL" id="QGG47132.1"/>
    </source>
</evidence>
<keyword evidence="2 4" id="KW-0012">Acyltransferase</keyword>
<dbReference type="PANTHER" id="PTHR43626">
    <property type="entry name" value="ACYL-COA N-ACYLTRANSFERASE"/>
    <property type="match status" value="1"/>
</dbReference>
<dbReference type="InterPro" id="IPR016181">
    <property type="entry name" value="Acyl_CoA_acyltransferase"/>
</dbReference>
<dbReference type="EMBL" id="CP045875">
    <property type="protein sequence ID" value="QGG47132.1"/>
    <property type="molecule type" value="Genomic_DNA"/>
</dbReference>